<dbReference type="AlphaFoldDB" id="A0A2X3IST2"/>
<feature type="region of interest" description="Disordered" evidence="1">
    <location>
        <begin position="23"/>
        <end position="52"/>
    </location>
</feature>
<proteinExistence type="predicted"/>
<dbReference type="EMBL" id="UASO01000009">
    <property type="protein sequence ID" value="SQC86861.1"/>
    <property type="molecule type" value="Genomic_DNA"/>
</dbReference>
<organism evidence="2 3">
    <name type="scientific">Klebsiella pneumoniae</name>
    <dbReference type="NCBI Taxonomy" id="573"/>
    <lineage>
        <taxon>Bacteria</taxon>
        <taxon>Pseudomonadati</taxon>
        <taxon>Pseudomonadota</taxon>
        <taxon>Gammaproteobacteria</taxon>
        <taxon>Enterobacterales</taxon>
        <taxon>Enterobacteriaceae</taxon>
        <taxon>Klebsiella/Raoultella group</taxon>
        <taxon>Klebsiella</taxon>
        <taxon>Klebsiella pneumoniae complex</taxon>
    </lineage>
</organism>
<reference evidence="2 3" key="1">
    <citation type="submission" date="2018-06" db="EMBL/GenBank/DDBJ databases">
        <authorList>
            <consortium name="Pathogen Informatics"/>
            <person name="Doyle S."/>
        </authorList>
    </citation>
    <scope>NUCLEOTIDE SEQUENCE [LARGE SCALE GENOMIC DNA]</scope>
    <source>
        <strain evidence="2 3">NCTC9645</strain>
    </source>
</reference>
<dbReference type="InterPro" id="IPR020293">
    <property type="entry name" value="Arf"/>
</dbReference>
<protein>
    <submittedName>
        <fullName evidence="2">Uncharacterized protein</fullName>
    </submittedName>
</protein>
<evidence type="ECO:0000313" key="3">
    <source>
        <dbReference type="Proteomes" id="UP000250675"/>
    </source>
</evidence>
<evidence type="ECO:0000313" key="2">
    <source>
        <dbReference type="EMBL" id="SQC86861.1"/>
    </source>
</evidence>
<dbReference type="Proteomes" id="UP000250675">
    <property type="component" value="Unassembled WGS sequence"/>
</dbReference>
<dbReference type="Pfam" id="PF17585">
    <property type="entry name" value="Phage_Arf"/>
    <property type="match status" value="1"/>
</dbReference>
<name>A0A2X3IST2_KLEPN</name>
<sequence>MSAAEKWNDNEFIQLMSDAIGEHDFDGDEPVNLSAERQNPEISWDEFAGNFQ</sequence>
<accession>A0A2X3IST2</accession>
<evidence type="ECO:0000256" key="1">
    <source>
        <dbReference type="SAM" id="MobiDB-lite"/>
    </source>
</evidence>
<gene>
    <name evidence="2" type="ORF">NCTC9645_04961</name>
</gene>